<name>A0A1S6HPI1_9GAMM</name>
<accession>A0A1S6HPI1</accession>
<dbReference type="SMART" id="SM00028">
    <property type="entry name" value="TPR"/>
    <property type="match status" value="4"/>
</dbReference>
<dbReference type="Pfam" id="PF07719">
    <property type="entry name" value="TPR_2"/>
    <property type="match status" value="1"/>
</dbReference>
<feature type="repeat" description="TPR" evidence="3">
    <location>
        <begin position="101"/>
        <end position="134"/>
    </location>
</feature>
<dbReference type="InterPro" id="IPR019734">
    <property type="entry name" value="TPR_rpt"/>
</dbReference>
<keyword evidence="6" id="KW-1185">Reference proteome</keyword>
<dbReference type="PANTHER" id="PTHR44749">
    <property type="entry name" value="SUPPRESSOR OF RPS4-RLD 1"/>
    <property type="match status" value="1"/>
</dbReference>
<evidence type="ECO:0000256" key="1">
    <source>
        <dbReference type="ARBA" id="ARBA00022737"/>
    </source>
</evidence>
<feature type="chain" id="PRO_5012074306" evidence="4">
    <location>
        <begin position="25"/>
        <end position="250"/>
    </location>
</feature>
<dbReference type="InterPro" id="IPR044650">
    <property type="entry name" value="SRFR1-like"/>
</dbReference>
<evidence type="ECO:0000313" key="6">
    <source>
        <dbReference type="Proteomes" id="UP000189545"/>
    </source>
</evidence>
<protein>
    <submittedName>
        <fullName evidence="5">Flp pilus assembly protein TadD</fullName>
    </submittedName>
</protein>
<keyword evidence="4" id="KW-0732">Signal</keyword>
<organism evidence="5 6">
    <name type="scientific">Shewanella psychrophila</name>
    <dbReference type="NCBI Taxonomy" id="225848"/>
    <lineage>
        <taxon>Bacteria</taxon>
        <taxon>Pseudomonadati</taxon>
        <taxon>Pseudomonadota</taxon>
        <taxon>Gammaproteobacteria</taxon>
        <taxon>Alteromonadales</taxon>
        <taxon>Shewanellaceae</taxon>
        <taxon>Shewanella</taxon>
    </lineage>
</organism>
<dbReference type="InterPro" id="IPR013105">
    <property type="entry name" value="TPR_2"/>
</dbReference>
<dbReference type="SUPFAM" id="SSF48452">
    <property type="entry name" value="TPR-like"/>
    <property type="match status" value="1"/>
</dbReference>
<dbReference type="KEGG" id="spsw:Sps_02277"/>
<dbReference type="Pfam" id="PF13432">
    <property type="entry name" value="TPR_16"/>
    <property type="match status" value="1"/>
</dbReference>
<dbReference type="PROSITE" id="PS50005">
    <property type="entry name" value="TPR"/>
    <property type="match status" value="3"/>
</dbReference>
<feature type="repeat" description="TPR" evidence="3">
    <location>
        <begin position="62"/>
        <end position="95"/>
    </location>
</feature>
<feature type="repeat" description="TPR" evidence="3">
    <location>
        <begin position="135"/>
        <end position="168"/>
    </location>
</feature>
<keyword evidence="2 3" id="KW-0802">TPR repeat</keyword>
<dbReference type="Proteomes" id="UP000189545">
    <property type="component" value="Chromosome"/>
</dbReference>
<dbReference type="EMBL" id="CP014782">
    <property type="protein sequence ID" value="AQS37435.1"/>
    <property type="molecule type" value="Genomic_DNA"/>
</dbReference>
<evidence type="ECO:0000256" key="2">
    <source>
        <dbReference type="ARBA" id="ARBA00022803"/>
    </source>
</evidence>
<dbReference type="RefSeq" id="WP_077752603.1">
    <property type="nucleotide sequence ID" value="NZ_CP014782.1"/>
</dbReference>
<sequence length="250" mass="27759">MKRLIFIFLLTQLMACGSSGSLSAEQITANDRHLAEVAMTNGSPESAIEIYQSLLVKAPQDVELLYLLGSAYNLSGEYEMAIHQLTKASRINHEAGYGSRGEILRETGRARLAYGDTHKALTELQQASSLLPEDAVTHNSLGVCYALHQDYQQARHVFQAALNIDPGSLEYRNNLALAWILDDKPQRGIDVIYPTYLRGKSTPKLRQNLALAFAMKGDMESAKAIARQDLTKAELERNIDFYGQWQGKGL</sequence>
<evidence type="ECO:0000313" key="5">
    <source>
        <dbReference type="EMBL" id="AQS37435.1"/>
    </source>
</evidence>
<proteinExistence type="predicted"/>
<dbReference type="OrthoDB" id="6399372at2"/>
<keyword evidence="1" id="KW-0677">Repeat</keyword>
<gene>
    <name evidence="5" type="ORF">Sps_02277</name>
</gene>
<dbReference type="STRING" id="225848.Sps_02277"/>
<dbReference type="PANTHER" id="PTHR44749:SF1">
    <property type="entry name" value="TETRATRICOPEPTIDE-LIKE HELICAL DOMAIN-CONTAINING PROTEIN"/>
    <property type="match status" value="1"/>
</dbReference>
<evidence type="ECO:0000256" key="4">
    <source>
        <dbReference type="SAM" id="SignalP"/>
    </source>
</evidence>
<dbReference type="AlphaFoldDB" id="A0A1S6HPI1"/>
<dbReference type="InterPro" id="IPR011990">
    <property type="entry name" value="TPR-like_helical_dom_sf"/>
</dbReference>
<dbReference type="Gene3D" id="1.25.40.10">
    <property type="entry name" value="Tetratricopeptide repeat domain"/>
    <property type="match status" value="2"/>
</dbReference>
<dbReference type="GO" id="GO:0045892">
    <property type="term" value="P:negative regulation of DNA-templated transcription"/>
    <property type="evidence" value="ECO:0007669"/>
    <property type="project" value="InterPro"/>
</dbReference>
<reference evidence="5 6" key="1">
    <citation type="submission" date="2016-03" db="EMBL/GenBank/DDBJ databases">
        <title>Complete genome sequence of Shewanella psychrophila WP2, a deep sea bacterium isolated from west Pacific sediment.</title>
        <authorList>
            <person name="Xu G."/>
            <person name="Jian H."/>
        </authorList>
    </citation>
    <scope>NUCLEOTIDE SEQUENCE [LARGE SCALE GENOMIC DNA]</scope>
    <source>
        <strain evidence="5 6">WP2</strain>
    </source>
</reference>
<feature type="signal peptide" evidence="4">
    <location>
        <begin position="1"/>
        <end position="24"/>
    </location>
</feature>
<evidence type="ECO:0000256" key="3">
    <source>
        <dbReference type="PROSITE-ProRule" id="PRU00339"/>
    </source>
</evidence>